<sequence length="103" mass="11611">MPITQEELGYCDFIMCSSIRLRRKASALRYIFHVFEQCNLNLDGGPNPAKSVSIELPVILFEKPPGKWESSTQYNSTLQQAARSQNMRYGPVGDMAMCYGDKA</sequence>
<dbReference type="EMBL" id="JBHFEH010000071">
    <property type="protein sequence ID" value="KAL2049135.1"/>
    <property type="molecule type" value="Genomic_DNA"/>
</dbReference>
<keyword evidence="2" id="KW-1185">Reference proteome</keyword>
<dbReference type="Proteomes" id="UP001590951">
    <property type="component" value="Unassembled WGS sequence"/>
</dbReference>
<comment type="caution">
    <text evidence="1">The sequence shown here is derived from an EMBL/GenBank/DDBJ whole genome shotgun (WGS) entry which is preliminary data.</text>
</comment>
<protein>
    <submittedName>
        <fullName evidence="1">Uncharacterized protein</fullName>
    </submittedName>
</protein>
<evidence type="ECO:0000313" key="2">
    <source>
        <dbReference type="Proteomes" id="UP001590951"/>
    </source>
</evidence>
<accession>A0ABR4AUH4</accession>
<gene>
    <name evidence="1" type="ORF">ABVK25_010647</name>
</gene>
<proteinExistence type="predicted"/>
<reference evidence="1 2" key="1">
    <citation type="submission" date="2024-09" db="EMBL/GenBank/DDBJ databases">
        <title>Rethinking Asexuality: The Enigmatic Case of Functional Sexual Genes in Lepraria (Stereocaulaceae).</title>
        <authorList>
            <person name="Doellman M."/>
            <person name="Sun Y."/>
            <person name="Barcenas-Pena A."/>
            <person name="Lumbsch H.T."/>
            <person name="Grewe F."/>
        </authorList>
    </citation>
    <scope>NUCLEOTIDE SEQUENCE [LARGE SCALE GENOMIC DNA]</scope>
    <source>
        <strain evidence="1 2">Grewe 0041</strain>
    </source>
</reference>
<organism evidence="1 2">
    <name type="scientific">Lepraria finkii</name>
    <dbReference type="NCBI Taxonomy" id="1340010"/>
    <lineage>
        <taxon>Eukaryota</taxon>
        <taxon>Fungi</taxon>
        <taxon>Dikarya</taxon>
        <taxon>Ascomycota</taxon>
        <taxon>Pezizomycotina</taxon>
        <taxon>Lecanoromycetes</taxon>
        <taxon>OSLEUM clade</taxon>
        <taxon>Lecanoromycetidae</taxon>
        <taxon>Lecanorales</taxon>
        <taxon>Lecanorineae</taxon>
        <taxon>Stereocaulaceae</taxon>
        <taxon>Lepraria</taxon>
    </lineage>
</organism>
<name>A0ABR4AUH4_9LECA</name>
<evidence type="ECO:0000313" key="1">
    <source>
        <dbReference type="EMBL" id="KAL2049135.1"/>
    </source>
</evidence>